<evidence type="ECO:0000313" key="3">
    <source>
        <dbReference type="Proteomes" id="UP000053246"/>
    </source>
</evidence>
<evidence type="ECO:0000313" key="2">
    <source>
        <dbReference type="EMBL" id="KUJ44374.1"/>
    </source>
</evidence>
<dbReference type="InterPro" id="IPR032710">
    <property type="entry name" value="NTF2-like_dom_sf"/>
</dbReference>
<gene>
    <name evidence="2" type="ORF">ADL17_14300</name>
</gene>
<evidence type="ECO:0000259" key="1">
    <source>
        <dbReference type="Pfam" id="PF12680"/>
    </source>
</evidence>
<dbReference type="AlphaFoldDB" id="A0A9X0I0A4"/>
<dbReference type="RefSeq" id="WP_013733570.1">
    <property type="nucleotide sequence ID" value="NZ_LMWI01000002.1"/>
</dbReference>
<dbReference type="Gene3D" id="3.10.450.50">
    <property type="match status" value="1"/>
</dbReference>
<proteinExistence type="predicted"/>
<comment type="caution">
    <text evidence="2">The sequence shown here is derived from an EMBL/GenBank/DDBJ whole genome shotgun (WGS) entry which is preliminary data.</text>
</comment>
<keyword evidence="3" id="KW-1185">Reference proteome</keyword>
<dbReference type="EMBL" id="LMWI01000002">
    <property type="protein sequence ID" value="KUJ44374.1"/>
    <property type="molecule type" value="Genomic_DNA"/>
</dbReference>
<dbReference type="SUPFAM" id="SSF54427">
    <property type="entry name" value="NTF2-like"/>
    <property type="match status" value="1"/>
</dbReference>
<dbReference type="Proteomes" id="UP000053246">
    <property type="component" value="Unassembled WGS sequence"/>
</dbReference>
<reference evidence="2 3" key="1">
    <citation type="submission" date="2015-10" db="EMBL/GenBank/DDBJ databases">
        <authorList>
            <person name="Ju K.-S."/>
            <person name="Doroghazi J.R."/>
            <person name="Metcalf W.W."/>
        </authorList>
    </citation>
    <scope>NUCLEOTIDE SEQUENCE [LARGE SCALE GENOMIC DNA]</scope>
    <source>
        <strain evidence="2 3">NRRL B-24793</strain>
    </source>
</reference>
<dbReference type="Pfam" id="PF12680">
    <property type="entry name" value="SnoaL_2"/>
    <property type="match status" value="1"/>
</dbReference>
<dbReference type="OMA" id="QEYRDLW"/>
<organism evidence="2 3">
    <name type="scientific">Micromonospora maris</name>
    <dbReference type="NCBI Taxonomy" id="1003110"/>
    <lineage>
        <taxon>Bacteria</taxon>
        <taxon>Bacillati</taxon>
        <taxon>Actinomycetota</taxon>
        <taxon>Actinomycetes</taxon>
        <taxon>Micromonosporales</taxon>
        <taxon>Micromonosporaceae</taxon>
        <taxon>Micromonospora</taxon>
    </lineage>
</organism>
<feature type="domain" description="SnoaL-like" evidence="1">
    <location>
        <begin position="12"/>
        <end position="111"/>
    </location>
</feature>
<name>A0A9X0I0A4_9ACTN</name>
<sequence>MDREQVTGWISAYEQAWRTPGTQALATIFTEQASYRQGPYREPVIGLPAIARMWEAERDGTDEVFQMTSEVVAVEGDTAVARLEVRYGAPVDQEYRDLWIMRFAADGRCASFEEWPFWPAQSTATHPTDS</sequence>
<accession>A0A9X0I0A4</accession>
<dbReference type="InterPro" id="IPR037401">
    <property type="entry name" value="SnoaL-like"/>
</dbReference>
<protein>
    <recommendedName>
        <fullName evidence="1">SnoaL-like domain-containing protein</fullName>
    </recommendedName>
</protein>